<keyword evidence="1" id="KW-0812">Transmembrane</keyword>
<name>A0A840SFL0_9RHOB</name>
<feature type="transmembrane region" description="Helical" evidence="1">
    <location>
        <begin position="186"/>
        <end position="205"/>
    </location>
</feature>
<evidence type="ECO:0000313" key="2">
    <source>
        <dbReference type="EMBL" id="MBB5221719.1"/>
    </source>
</evidence>
<sequence>MAEGSAAPGGVARRGIVDGIVRTWAAPRRAMAERMAAGLTESRALADLMLACGLLFVASLPGARREAAALAGATGEPMVAAVAAHAFAWIAVAPLAAYGGAALIHLVARVFGAPAGFLPARTALFAAMLAGTPIALGMALLNVLVDAVPGLLPVVGLLGYAGLAGWIWLFSASLAEAEGFRATSRVIAVMLVVVVGVSAVVALVAGGI</sequence>
<proteinExistence type="predicted"/>
<keyword evidence="1" id="KW-1133">Transmembrane helix</keyword>
<protein>
    <recommendedName>
        <fullName evidence="4">Yip1 domain-containing protein</fullName>
    </recommendedName>
</protein>
<accession>A0A840SFL0</accession>
<comment type="caution">
    <text evidence="2">The sequence shown here is derived from an EMBL/GenBank/DDBJ whole genome shotgun (WGS) entry which is preliminary data.</text>
</comment>
<keyword evidence="3" id="KW-1185">Reference proteome</keyword>
<evidence type="ECO:0000256" key="1">
    <source>
        <dbReference type="SAM" id="Phobius"/>
    </source>
</evidence>
<feature type="transmembrane region" description="Helical" evidence="1">
    <location>
        <begin position="83"/>
        <end position="111"/>
    </location>
</feature>
<evidence type="ECO:0000313" key="3">
    <source>
        <dbReference type="Proteomes" id="UP000549457"/>
    </source>
</evidence>
<reference evidence="2 3" key="1">
    <citation type="submission" date="2020-08" db="EMBL/GenBank/DDBJ databases">
        <title>Genomic Encyclopedia of Type Strains, Phase IV (KMG-IV): sequencing the most valuable type-strain genomes for metagenomic binning, comparative biology and taxonomic classification.</title>
        <authorList>
            <person name="Goeker M."/>
        </authorList>
    </citation>
    <scope>NUCLEOTIDE SEQUENCE [LARGE SCALE GENOMIC DNA]</scope>
    <source>
        <strain evidence="2 3">DSM 101730</strain>
    </source>
</reference>
<organism evidence="2 3">
    <name type="scientific">Amaricoccus macauensis</name>
    <dbReference type="NCBI Taxonomy" id="57001"/>
    <lineage>
        <taxon>Bacteria</taxon>
        <taxon>Pseudomonadati</taxon>
        <taxon>Pseudomonadota</taxon>
        <taxon>Alphaproteobacteria</taxon>
        <taxon>Rhodobacterales</taxon>
        <taxon>Paracoccaceae</taxon>
        <taxon>Amaricoccus</taxon>
    </lineage>
</organism>
<dbReference type="RefSeq" id="WP_184148187.1">
    <property type="nucleotide sequence ID" value="NZ_JACHFM010000002.1"/>
</dbReference>
<keyword evidence="1" id="KW-0472">Membrane</keyword>
<evidence type="ECO:0008006" key="4">
    <source>
        <dbReference type="Google" id="ProtNLM"/>
    </source>
</evidence>
<dbReference type="EMBL" id="JACHFM010000002">
    <property type="protein sequence ID" value="MBB5221719.1"/>
    <property type="molecule type" value="Genomic_DNA"/>
</dbReference>
<dbReference type="Proteomes" id="UP000549457">
    <property type="component" value="Unassembled WGS sequence"/>
</dbReference>
<gene>
    <name evidence="2" type="ORF">HNP73_001655</name>
</gene>
<dbReference type="AlphaFoldDB" id="A0A840SFL0"/>
<feature type="transmembrane region" description="Helical" evidence="1">
    <location>
        <begin position="123"/>
        <end position="145"/>
    </location>
</feature>
<feature type="transmembrane region" description="Helical" evidence="1">
    <location>
        <begin position="151"/>
        <end position="174"/>
    </location>
</feature>